<sequence>MEIAEKIKKLSAHQWGGTRKYQQKNQIKHIEENKSFNEGENKQKVDENKEKERRCPKCNAIWKKKTPTLSQVRSAVKESLLEHTEDVKSISQDSQLGYSGSVATGKVGNPKKIHKGMEPDIRGECGKRYDIDGFLISEIAKDIRPYKGKRWGKNHPDSKELELLVRKTLRLKPALRYMEKGKKGFSIVVYRHEDAHKPVRKGGLIIVS</sequence>
<dbReference type="Proteomes" id="UP000569732">
    <property type="component" value="Unassembled WGS sequence"/>
</dbReference>
<dbReference type="AlphaFoldDB" id="A0A853IIN3"/>
<protein>
    <submittedName>
        <fullName evidence="2">Uncharacterized protein</fullName>
    </submittedName>
</protein>
<feature type="region of interest" description="Disordered" evidence="1">
    <location>
        <begin position="98"/>
        <end position="119"/>
    </location>
</feature>
<name>A0A853IIN3_9GAMM</name>
<gene>
    <name evidence="2" type="ORF">H0A36_24925</name>
</gene>
<organism evidence="2 3">
    <name type="scientific">Spartinivicinus marinus</name>
    <dbReference type="NCBI Taxonomy" id="2994442"/>
    <lineage>
        <taxon>Bacteria</taxon>
        <taxon>Pseudomonadati</taxon>
        <taxon>Pseudomonadota</taxon>
        <taxon>Gammaproteobacteria</taxon>
        <taxon>Oceanospirillales</taxon>
        <taxon>Zooshikellaceae</taxon>
        <taxon>Spartinivicinus</taxon>
    </lineage>
</organism>
<evidence type="ECO:0000256" key="1">
    <source>
        <dbReference type="SAM" id="MobiDB-lite"/>
    </source>
</evidence>
<proteinExistence type="predicted"/>
<evidence type="ECO:0000313" key="3">
    <source>
        <dbReference type="Proteomes" id="UP000569732"/>
    </source>
</evidence>
<comment type="caution">
    <text evidence="2">The sequence shown here is derived from an EMBL/GenBank/DDBJ whole genome shotgun (WGS) entry which is preliminary data.</text>
</comment>
<evidence type="ECO:0000313" key="2">
    <source>
        <dbReference type="EMBL" id="NYZ69267.1"/>
    </source>
</evidence>
<dbReference type="EMBL" id="JACCKB010000071">
    <property type="protein sequence ID" value="NYZ69267.1"/>
    <property type="molecule type" value="Genomic_DNA"/>
</dbReference>
<feature type="region of interest" description="Disordered" evidence="1">
    <location>
        <begin position="31"/>
        <end position="52"/>
    </location>
</feature>
<reference evidence="2 3" key="1">
    <citation type="submission" date="2020-07" db="EMBL/GenBank/DDBJ databases">
        <title>Endozoicomonas sp. nov., isolated from sediment.</title>
        <authorList>
            <person name="Gu T."/>
        </authorList>
    </citation>
    <scope>NUCLEOTIDE SEQUENCE [LARGE SCALE GENOMIC DNA]</scope>
    <source>
        <strain evidence="2 3">SM1973</strain>
    </source>
</reference>
<keyword evidence="3" id="KW-1185">Reference proteome</keyword>
<dbReference type="RefSeq" id="WP_180571264.1">
    <property type="nucleotide sequence ID" value="NZ_JACCKB010000071.1"/>
</dbReference>
<accession>A0A853IIN3</accession>